<gene>
    <name evidence="2" type="ORF">SDC9_52340</name>
</gene>
<comment type="caution">
    <text evidence="2">The sequence shown here is derived from an EMBL/GenBank/DDBJ whole genome shotgun (WGS) entry which is preliminary data.</text>
</comment>
<dbReference type="InterPro" id="IPR046919">
    <property type="entry name" value="ABC-3C_CTD10"/>
</dbReference>
<reference evidence="2" key="1">
    <citation type="submission" date="2019-08" db="EMBL/GenBank/DDBJ databases">
        <authorList>
            <person name="Kucharzyk K."/>
            <person name="Murdoch R.W."/>
            <person name="Higgins S."/>
            <person name="Loffler F."/>
        </authorList>
    </citation>
    <scope>NUCLEOTIDE SEQUENCE</scope>
</reference>
<feature type="domain" description="ABC-three component systems C-terminal" evidence="1">
    <location>
        <begin position="173"/>
        <end position="300"/>
    </location>
</feature>
<organism evidence="2">
    <name type="scientific">bioreactor metagenome</name>
    <dbReference type="NCBI Taxonomy" id="1076179"/>
    <lineage>
        <taxon>unclassified sequences</taxon>
        <taxon>metagenomes</taxon>
        <taxon>ecological metagenomes</taxon>
    </lineage>
</organism>
<sequence>MLMTSNWRDWYHLRHQQGCLVSGAQFEDYVTRILARFHDDFTNPAPSGTLGDGGCDGLADAGKILYACYGQRPARNAERELQAKLVSDFTRGRDSWATFLTWRFVTNAPVGPETLKSFTSLQQQHDEGTQRPLTMRIWQPANLWTEVVSTLTPQVLDELYPGAPGIENLELVDLLPLLDAIGQSDDGVDVAASVLPVPANKMDFNNLPLGSRLEFNSGRLMAPRIEKWYADASDPALSDAHGERFRAIYLAAREVTTEPVEILERIYVAVAGANFRMDAKRANAAYAVVSYFFDSCHIFETPPATLGSAHAAAN</sequence>
<evidence type="ECO:0000313" key="2">
    <source>
        <dbReference type="EMBL" id="MPM06045.1"/>
    </source>
</evidence>
<evidence type="ECO:0000259" key="1">
    <source>
        <dbReference type="Pfam" id="PF20275"/>
    </source>
</evidence>
<name>A0A644WQ85_9ZZZZ</name>
<proteinExistence type="predicted"/>
<dbReference type="EMBL" id="VSSQ01001191">
    <property type="protein sequence ID" value="MPM06045.1"/>
    <property type="molecule type" value="Genomic_DNA"/>
</dbReference>
<protein>
    <recommendedName>
        <fullName evidence="1">ABC-three component systems C-terminal domain-containing protein</fullName>
    </recommendedName>
</protein>
<accession>A0A644WQ85</accession>
<dbReference type="AlphaFoldDB" id="A0A644WQ85"/>
<dbReference type="Pfam" id="PF20275">
    <property type="entry name" value="CTD10"/>
    <property type="match status" value="1"/>
</dbReference>